<keyword evidence="2" id="KW-1185">Reference proteome</keyword>
<reference evidence="1" key="1">
    <citation type="submission" date="2023-08" db="EMBL/GenBank/DDBJ databases">
        <authorList>
            <person name="Audoor S."/>
            <person name="Bilcke G."/>
        </authorList>
    </citation>
    <scope>NUCLEOTIDE SEQUENCE</scope>
</reference>
<organism evidence="1 2">
    <name type="scientific">Cylindrotheca closterium</name>
    <dbReference type="NCBI Taxonomy" id="2856"/>
    <lineage>
        <taxon>Eukaryota</taxon>
        <taxon>Sar</taxon>
        <taxon>Stramenopiles</taxon>
        <taxon>Ochrophyta</taxon>
        <taxon>Bacillariophyta</taxon>
        <taxon>Bacillariophyceae</taxon>
        <taxon>Bacillariophycidae</taxon>
        <taxon>Bacillariales</taxon>
        <taxon>Bacillariaceae</taxon>
        <taxon>Cylindrotheca</taxon>
    </lineage>
</organism>
<name>A0AAD2JN40_9STRA</name>
<protein>
    <submittedName>
        <fullName evidence="1">Uncharacterized protein</fullName>
    </submittedName>
</protein>
<gene>
    <name evidence="1" type="ORF">CYCCA115_LOCUS21864</name>
</gene>
<evidence type="ECO:0000313" key="1">
    <source>
        <dbReference type="EMBL" id="CAJ1966281.1"/>
    </source>
</evidence>
<dbReference type="Proteomes" id="UP001295423">
    <property type="component" value="Unassembled WGS sequence"/>
</dbReference>
<sequence length="257" mass="28597">MPKKTIGFFVLLAAIASSLIVNAFQFPLDSATGAKFDVSLRLANSESATPGALRRRDAIFSIASFPLVWLLPQVALSKDESMVPTEYQAVWFDPKLPNGYRVLFGGNQKATLLLRNEPSDDEIELPVKVVEGKEMKLIFDFSPIGGQSNLEGTFTKNREGSRIISFPDKNAWINKKFEGPIGVFKDSTDSNRVIIIRQVKGPECVVQLRDENKITTFPGKAGTSFTFNFPDKGKVSAAFDMQRRSITFEDGTIWTKY</sequence>
<accession>A0AAD2JN40</accession>
<evidence type="ECO:0000313" key="2">
    <source>
        <dbReference type="Proteomes" id="UP001295423"/>
    </source>
</evidence>
<proteinExistence type="predicted"/>
<dbReference type="AlphaFoldDB" id="A0AAD2JN40"/>
<comment type="caution">
    <text evidence="1">The sequence shown here is derived from an EMBL/GenBank/DDBJ whole genome shotgun (WGS) entry which is preliminary data.</text>
</comment>
<dbReference type="EMBL" id="CAKOGP040002269">
    <property type="protein sequence ID" value="CAJ1966281.1"/>
    <property type="molecule type" value="Genomic_DNA"/>
</dbReference>